<evidence type="ECO:0000259" key="1">
    <source>
        <dbReference type="PROSITE" id="PS50097"/>
    </source>
</evidence>
<dbReference type="InterPro" id="IPR000210">
    <property type="entry name" value="BTB/POZ_dom"/>
</dbReference>
<feature type="domain" description="BTB" evidence="1">
    <location>
        <begin position="141"/>
        <end position="200"/>
    </location>
</feature>
<dbReference type="CDD" id="cd18186">
    <property type="entry name" value="BTB_POZ_ZBTB_KLHL-like"/>
    <property type="match status" value="1"/>
</dbReference>
<proteinExistence type="predicted"/>
<evidence type="ECO:0000313" key="3">
    <source>
        <dbReference type="Proteomes" id="UP000230233"/>
    </source>
</evidence>
<dbReference type="PANTHER" id="PTHR22743:SF165">
    <property type="entry name" value="BTB AND MATH DOMAIN CONTAINING-RELATED"/>
    <property type="match status" value="1"/>
</dbReference>
<dbReference type="Pfam" id="PF00917">
    <property type="entry name" value="MATH"/>
    <property type="match status" value="1"/>
</dbReference>
<dbReference type="InterPro" id="IPR002083">
    <property type="entry name" value="MATH/TRAF_dom"/>
</dbReference>
<dbReference type="InterPro" id="IPR011333">
    <property type="entry name" value="SKP1/BTB/POZ_sf"/>
</dbReference>
<protein>
    <recommendedName>
        <fullName evidence="1">BTB domain-containing protein</fullName>
    </recommendedName>
</protein>
<dbReference type="PROSITE" id="PS50097">
    <property type="entry name" value="BTB"/>
    <property type="match status" value="1"/>
</dbReference>
<accession>A0A2G5VGV7</accession>
<sequence>MSVGKGKHFVIKHVFENVKSLTSDEFANGAVEKHFDAFWKIRLYKHKDGDITPSLFCDSFETGHWSINTTCNVLVNGKPFKTGLNFEFGENSTNLNYWYIFNKDFHKYRIKDSVRIEFQVKIDKMTGSFRSFDDDVSKESSDVVLVVGDHKFYVCKTYLSYHSAYFKSLFSENPEESEQSIIELKDVEFVDFHIFLGIIYGFLAVKGSNVQTLLALADFFAAKIVMERCEMFLMSTSSKNDVVEKFQLSLKYKMNNLKNKCLSEMNKKTDFVGLAPENSDDYSTETWKQLYLTVVNFIK</sequence>
<reference evidence="3" key="1">
    <citation type="submission" date="2017-10" db="EMBL/GenBank/DDBJ databases">
        <title>Rapid genome shrinkage in a self-fertile nematode reveals novel sperm competition proteins.</title>
        <authorList>
            <person name="Yin D."/>
            <person name="Schwarz E.M."/>
            <person name="Thomas C.G."/>
            <person name="Felde R.L."/>
            <person name="Korf I.F."/>
            <person name="Cutter A.D."/>
            <person name="Schartner C.M."/>
            <person name="Ralston E.J."/>
            <person name="Meyer B.J."/>
            <person name="Haag E.S."/>
        </authorList>
    </citation>
    <scope>NUCLEOTIDE SEQUENCE [LARGE SCALE GENOMIC DNA]</scope>
    <source>
        <strain evidence="3">JU1422</strain>
    </source>
</reference>
<dbReference type="SUPFAM" id="SSF54695">
    <property type="entry name" value="POZ domain"/>
    <property type="match status" value="1"/>
</dbReference>
<dbReference type="PANTHER" id="PTHR22743">
    <property type="entry name" value="MEPRIN/TRAF-LIKE MATH FAMILY-C.ELEGANS"/>
    <property type="match status" value="1"/>
</dbReference>
<dbReference type="SMART" id="SM00225">
    <property type="entry name" value="BTB"/>
    <property type="match status" value="1"/>
</dbReference>
<dbReference type="InterPro" id="IPR052664">
    <property type="entry name" value="BTB-MATH_domain_protein"/>
</dbReference>
<evidence type="ECO:0000313" key="2">
    <source>
        <dbReference type="EMBL" id="PIC51004.1"/>
    </source>
</evidence>
<organism evidence="2 3">
    <name type="scientific">Caenorhabditis nigoni</name>
    <dbReference type="NCBI Taxonomy" id="1611254"/>
    <lineage>
        <taxon>Eukaryota</taxon>
        <taxon>Metazoa</taxon>
        <taxon>Ecdysozoa</taxon>
        <taxon>Nematoda</taxon>
        <taxon>Chromadorea</taxon>
        <taxon>Rhabditida</taxon>
        <taxon>Rhabditina</taxon>
        <taxon>Rhabditomorpha</taxon>
        <taxon>Rhabditoidea</taxon>
        <taxon>Rhabditidae</taxon>
        <taxon>Peloderinae</taxon>
        <taxon>Caenorhabditis</taxon>
    </lineage>
</organism>
<keyword evidence="3" id="KW-1185">Reference proteome</keyword>
<dbReference type="AlphaFoldDB" id="A0A2G5VGV7"/>
<comment type="caution">
    <text evidence="2">The sequence shown here is derived from an EMBL/GenBank/DDBJ whole genome shotgun (WGS) entry which is preliminary data.</text>
</comment>
<dbReference type="Gene3D" id="3.30.710.10">
    <property type="entry name" value="Potassium Channel Kv1.1, Chain A"/>
    <property type="match status" value="1"/>
</dbReference>
<dbReference type="Proteomes" id="UP000230233">
    <property type="component" value="Chromosome I"/>
</dbReference>
<dbReference type="OrthoDB" id="6359816at2759"/>
<dbReference type="EMBL" id="PDUG01000001">
    <property type="protein sequence ID" value="PIC51004.1"/>
    <property type="molecule type" value="Genomic_DNA"/>
</dbReference>
<gene>
    <name evidence="2" type="primary">Cnig_chr_I.g1684</name>
    <name evidence="2" type="ORF">B9Z55_001684</name>
</gene>
<name>A0A2G5VGV7_9PELO</name>
<dbReference type="Pfam" id="PF00651">
    <property type="entry name" value="BTB"/>
    <property type="match status" value="1"/>
</dbReference>
<dbReference type="STRING" id="1611254.A0A2G5VGV7"/>